<feature type="non-terminal residue" evidence="2">
    <location>
        <position position="762"/>
    </location>
</feature>
<dbReference type="PROSITE" id="PS50082">
    <property type="entry name" value="WD_REPEATS_2"/>
    <property type="match status" value="1"/>
</dbReference>
<dbReference type="InterPro" id="IPR052779">
    <property type="entry name" value="WDR62"/>
</dbReference>
<evidence type="ECO:0000256" key="1">
    <source>
        <dbReference type="PROSITE-ProRule" id="PRU00221"/>
    </source>
</evidence>
<name>G5AFG5_PHYSP</name>
<dbReference type="OMA" id="LSCENMH"/>
<keyword evidence="3" id="KW-1185">Reference proteome</keyword>
<evidence type="ECO:0000313" key="3">
    <source>
        <dbReference type="Proteomes" id="UP000002640"/>
    </source>
</evidence>
<dbReference type="InterPro" id="IPR036322">
    <property type="entry name" value="WD40_repeat_dom_sf"/>
</dbReference>
<dbReference type="InterPro" id="IPR015943">
    <property type="entry name" value="WD40/YVTN_repeat-like_dom_sf"/>
</dbReference>
<dbReference type="Pfam" id="PF00400">
    <property type="entry name" value="WD40"/>
    <property type="match status" value="5"/>
</dbReference>
<dbReference type="KEGG" id="psoj:PHYSODRAFT_437466"/>
<dbReference type="SMART" id="SM00320">
    <property type="entry name" value="WD40"/>
    <property type="match status" value="8"/>
</dbReference>
<evidence type="ECO:0000313" key="2">
    <source>
        <dbReference type="EMBL" id="EGZ05955.1"/>
    </source>
</evidence>
<dbReference type="Gene3D" id="2.130.10.10">
    <property type="entry name" value="YVTN repeat-like/Quinoprotein amine dehydrogenase"/>
    <property type="match status" value="3"/>
</dbReference>
<protein>
    <submittedName>
        <fullName evidence="2">Uncharacterized protein</fullName>
    </submittedName>
</protein>
<dbReference type="EMBL" id="JH159165">
    <property type="protein sequence ID" value="EGZ05955.1"/>
    <property type="molecule type" value="Genomic_DNA"/>
</dbReference>
<dbReference type="RefSeq" id="XP_009538816.1">
    <property type="nucleotide sequence ID" value="XM_009540521.1"/>
</dbReference>
<gene>
    <name evidence="2" type="ORF">PHYSODRAFT_437466</name>
</gene>
<dbReference type="SUPFAM" id="SSF50978">
    <property type="entry name" value="WD40 repeat-like"/>
    <property type="match status" value="2"/>
</dbReference>
<dbReference type="PANTHER" id="PTHR45589">
    <property type="entry name" value="WD REPEAT DOMAIN 62, ISOFORM G"/>
    <property type="match status" value="1"/>
</dbReference>
<dbReference type="Proteomes" id="UP000002640">
    <property type="component" value="Unassembled WGS sequence"/>
</dbReference>
<dbReference type="AlphaFoldDB" id="G5AFG5"/>
<feature type="non-terminal residue" evidence="2">
    <location>
        <position position="1"/>
    </location>
</feature>
<dbReference type="GeneID" id="20652565"/>
<keyword evidence="1" id="KW-0853">WD repeat</keyword>
<feature type="repeat" description="WD" evidence="1">
    <location>
        <begin position="711"/>
        <end position="741"/>
    </location>
</feature>
<accession>G5AFG5</accession>
<dbReference type="InterPro" id="IPR001680">
    <property type="entry name" value="WD40_rpt"/>
</dbReference>
<reference evidence="2 3" key="1">
    <citation type="journal article" date="2006" name="Science">
        <title>Phytophthora genome sequences uncover evolutionary origins and mechanisms of pathogenesis.</title>
        <authorList>
            <person name="Tyler B.M."/>
            <person name="Tripathy S."/>
            <person name="Zhang X."/>
            <person name="Dehal P."/>
            <person name="Jiang R.H."/>
            <person name="Aerts A."/>
            <person name="Arredondo F.D."/>
            <person name="Baxter L."/>
            <person name="Bensasson D."/>
            <person name="Beynon J.L."/>
            <person name="Chapman J."/>
            <person name="Damasceno C.M."/>
            <person name="Dorrance A.E."/>
            <person name="Dou D."/>
            <person name="Dickerman A.W."/>
            <person name="Dubchak I.L."/>
            <person name="Garbelotto M."/>
            <person name="Gijzen M."/>
            <person name="Gordon S.G."/>
            <person name="Govers F."/>
            <person name="Grunwald N.J."/>
            <person name="Huang W."/>
            <person name="Ivors K.L."/>
            <person name="Jones R.W."/>
            <person name="Kamoun S."/>
            <person name="Krampis K."/>
            <person name="Lamour K.H."/>
            <person name="Lee M.K."/>
            <person name="McDonald W.H."/>
            <person name="Medina M."/>
            <person name="Meijer H.J."/>
            <person name="Nordberg E.K."/>
            <person name="Maclean D.J."/>
            <person name="Ospina-Giraldo M.D."/>
            <person name="Morris P.F."/>
            <person name="Phuntumart V."/>
            <person name="Putnam N.H."/>
            <person name="Rash S."/>
            <person name="Rose J.K."/>
            <person name="Sakihama Y."/>
            <person name="Salamov A.A."/>
            <person name="Savidor A."/>
            <person name="Scheuring C.F."/>
            <person name="Smith B.M."/>
            <person name="Sobral B.W."/>
            <person name="Terry A."/>
            <person name="Torto-Alalibo T.A."/>
            <person name="Win J."/>
            <person name="Xu Z."/>
            <person name="Zhang H."/>
            <person name="Grigoriev I.V."/>
            <person name="Rokhsar D.S."/>
            <person name="Boore J.L."/>
        </authorList>
    </citation>
    <scope>NUCLEOTIDE SEQUENCE [LARGE SCALE GENOMIC DNA]</scope>
    <source>
        <strain evidence="2 3">P6497</strain>
    </source>
</reference>
<sequence length="762" mass="82108">APAALPPPRSRLILERVLGLTALSNAAVAVNPVSGELAYAAGCIVVIYNLRRNKQVRYYRVDKSVACLSFSPNGQFLAIGERGYLPAITIWDGTDGTLCAELQRHQYGVACMAFSQDGRFLLSAGLVHDQPIYAWELKTKRKDAARRLEVEAVGCAVVEDKILDADYCQAGNFFVTVGEKHFKYWFLDDNGSFLVTGLHVNDLPELQHRDAVVNAKTSATFTGVGCGFGTCELKTFAVTSDGTLCCFGASGIMERLVSLESNRGNTISVTESYVAVGGSSGVVRLFSPATLEYRATLPFPPAFGAANDPPNRTPSPTVLYPAEPFRYPAVIATRITGSHVIVFYSDRSIFIYGTTNPDAVTLERSFLYHSGGIRDLQVAGSVRGVNAKGKLVYSDDSSAGGVSADIIPTGTFVTCSDDNTVRLWHLELHRRPVKSNRFEPTDVSEHEHWKNPYSQEMLGIVYNDHVRDFEDEQCVVLGGTCSHEASYSVHSPPTDLGRNKGFRAVAVRSDQREIASGDQDGNVVVAPVPLEKSVIRIGAHSSKVNCLAYSGRNADGAIFMASGGKDRLIQVYDCQRGHAVLSTLESHSAAVAGVSLSRDGSTLSSCGADNAVSISKLDAKGEVVESKMLPIADGKVFDTVLLPDTDTVVVCCTNKLEVINTSTGQQNTLVVGEQHHIALCPAKYCVAMSGSLADKTIYVIDMITGETLATGTGHGEAVTALKFTPDCRRLLSASSDGCVFLPQEIQLLGTCRLRCHLQHPRF</sequence>
<proteinExistence type="predicted"/>
<organism evidence="2 3">
    <name type="scientific">Phytophthora sojae (strain P6497)</name>
    <name type="common">Soybean stem and root rot agent</name>
    <name type="synonym">Phytophthora megasperma f. sp. glycines</name>
    <dbReference type="NCBI Taxonomy" id="1094619"/>
    <lineage>
        <taxon>Eukaryota</taxon>
        <taxon>Sar</taxon>
        <taxon>Stramenopiles</taxon>
        <taxon>Oomycota</taxon>
        <taxon>Peronosporomycetes</taxon>
        <taxon>Peronosporales</taxon>
        <taxon>Peronosporaceae</taxon>
        <taxon>Phytophthora</taxon>
    </lineage>
</organism>
<dbReference type="PANTHER" id="PTHR45589:SF1">
    <property type="entry name" value="WD REPEAT DOMAIN 62, ISOFORM G"/>
    <property type="match status" value="1"/>
</dbReference>
<dbReference type="InParanoid" id="G5AFG5"/>